<dbReference type="Proteomes" id="UP001154282">
    <property type="component" value="Unassembled WGS sequence"/>
</dbReference>
<gene>
    <name evidence="2" type="ORF">LITE_LOCUS18749</name>
</gene>
<dbReference type="AlphaFoldDB" id="A0AAV0KIB5"/>
<feature type="region of interest" description="Disordered" evidence="1">
    <location>
        <begin position="1"/>
        <end position="50"/>
    </location>
</feature>
<evidence type="ECO:0000313" key="2">
    <source>
        <dbReference type="EMBL" id="CAI0421458.1"/>
    </source>
</evidence>
<evidence type="ECO:0000256" key="1">
    <source>
        <dbReference type="SAM" id="MobiDB-lite"/>
    </source>
</evidence>
<name>A0AAV0KIB5_9ROSI</name>
<protein>
    <submittedName>
        <fullName evidence="2">Uncharacterized protein</fullName>
    </submittedName>
</protein>
<feature type="non-terminal residue" evidence="2">
    <location>
        <position position="1"/>
    </location>
</feature>
<accession>A0AAV0KIB5</accession>
<evidence type="ECO:0000313" key="3">
    <source>
        <dbReference type="Proteomes" id="UP001154282"/>
    </source>
</evidence>
<dbReference type="EMBL" id="CAMGYJ010000005">
    <property type="protein sequence ID" value="CAI0421458.1"/>
    <property type="molecule type" value="Genomic_DNA"/>
</dbReference>
<comment type="caution">
    <text evidence="2">The sequence shown here is derived from an EMBL/GenBank/DDBJ whole genome shotgun (WGS) entry which is preliminary data.</text>
</comment>
<feature type="compositionally biased region" description="Polar residues" evidence="1">
    <location>
        <begin position="1"/>
        <end position="11"/>
    </location>
</feature>
<organism evidence="2 3">
    <name type="scientific">Linum tenue</name>
    <dbReference type="NCBI Taxonomy" id="586396"/>
    <lineage>
        <taxon>Eukaryota</taxon>
        <taxon>Viridiplantae</taxon>
        <taxon>Streptophyta</taxon>
        <taxon>Embryophyta</taxon>
        <taxon>Tracheophyta</taxon>
        <taxon>Spermatophyta</taxon>
        <taxon>Magnoliopsida</taxon>
        <taxon>eudicotyledons</taxon>
        <taxon>Gunneridae</taxon>
        <taxon>Pentapetalae</taxon>
        <taxon>rosids</taxon>
        <taxon>fabids</taxon>
        <taxon>Malpighiales</taxon>
        <taxon>Linaceae</taxon>
        <taxon>Linum</taxon>
    </lineage>
</organism>
<sequence>GFSPKSISPTVDCTEAGEKKMIPNDTGSTKTEVKKRSWSDVVSGKMPIST</sequence>
<reference evidence="2" key="1">
    <citation type="submission" date="2022-08" db="EMBL/GenBank/DDBJ databases">
        <authorList>
            <person name="Gutierrez-Valencia J."/>
        </authorList>
    </citation>
    <scope>NUCLEOTIDE SEQUENCE</scope>
</reference>
<proteinExistence type="predicted"/>
<keyword evidence="3" id="KW-1185">Reference proteome</keyword>